<comment type="caution">
    <text evidence="1">The sequence shown here is derived from an EMBL/GenBank/DDBJ whole genome shotgun (WGS) entry which is preliminary data.</text>
</comment>
<organism evidence="1 2">
    <name type="scientific">Sphingobacterium phlebotomi</name>
    <dbReference type="NCBI Taxonomy" id="2605433"/>
    <lineage>
        <taxon>Bacteria</taxon>
        <taxon>Pseudomonadati</taxon>
        <taxon>Bacteroidota</taxon>
        <taxon>Sphingobacteriia</taxon>
        <taxon>Sphingobacteriales</taxon>
        <taxon>Sphingobacteriaceae</taxon>
        <taxon>Sphingobacterium</taxon>
    </lineage>
</organism>
<dbReference type="RefSeq" id="WP_148918993.1">
    <property type="nucleotide sequence ID" value="NZ_VTAV01000005.1"/>
</dbReference>
<proteinExistence type="predicted"/>
<name>A0A5D4H515_9SPHI</name>
<accession>A0A5D4H515</accession>
<gene>
    <name evidence="1" type="ORF">FXV77_09480</name>
</gene>
<sequence length="297" mass="35298">MKYNKKVENRLTRINNTLRKNEAGFIKLYSKLKGFVELLENEGILLDYNFDEVVKAYSPNHKAHLKSATAYHEPIIETKGMTYMPLYIEDAEYREAWDTYYIDSGYGWASPFWESLTCNRAELSRKDISTINKIVIGVKIDYQIGVNTNLSYRHRMPYFKKYALLNEELIKAERKLKRIIELERNVCAELYGKGWITKDNVDQRLSVFTINRRVNEDNFSYSGNPFWESYIDWVKLFRLGMENNKWYFSCPEKFHKTPSCYSMSMLAKMIHLPRRELPVIDAFWMDYTVTYGMVLEI</sequence>
<dbReference type="EMBL" id="VTAV01000005">
    <property type="protein sequence ID" value="TYR36141.1"/>
    <property type="molecule type" value="Genomic_DNA"/>
</dbReference>
<dbReference type="AlphaFoldDB" id="A0A5D4H515"/>
<dbReference type="Proteomes" id="UP000322362">
    <property type="component" value="Unassembled WGS sequence"/>
</dbReference>
<evidence type="ECO:0000313" key="1">
    <source>
        <dbReference type="EMBL" id="TYR36141.1"/>
    </source>
</evidence>
<keyword evidence="2" id="KW-1185">Reference proteome</keyword>
<evidence type="ECO:0000313" key="2">
    <source>
        <dbReference type="Proteomes" id="UP000322362"/>
    </source>
</evidence>
<protein>
    <submittedName>
        <fullName evidence="1">Uncharacterized protein</fullName>
    </submittedName>
</protein>
<reference evidence="1 2" key="1">
    <citation type="submission" date="2019-08" db="EMBL/GenBank/DDBJ databases">
        <title>Phlebobacter frassis gen. nov. sp. nov., a new member of family Sphingobacteriaceae isolated from sand fly rearing media.</title>
        <authorList>
            <person name="Kakumanu M.L."/>
            <person name="Marayati B.F."/>
            <person name="Wada-Katsumata A."/>
            <person name="Wasserberg G."/>
            <person name="Schal C."/>
            <person name="Apperson C.S."/>
            <person name="Ponnusamy L."/>
        </authorList>
    </citation>
    <scope>NUCLEOTIDE SEQUENCE [LARGE SCALE GENOMIC DNA]</scope>
    <source>
        <strain evidence="1 2">SSI9</strain>
    </source>
</reference>